<evidence type="ECO:0000313" key="8">
    <source>
        <dbReference type="Proteomes" id="UP000283387"/>
    </source>
</evidence>
<keyword evidence="3" id="KW-0731">Sigma factor</keyword>
<dbReference type="InterPro" id="IPR036388">
    <property type="entry name" value="WH-like_DNA-bd_sf"/>
</dbReference>
<dbReference type="NCBIfam" id="TIGR02937">
    <property type="entry name" value="sigma70-ECF"/>
    <property type="match status" value="1"/>
</dbReference>
<name>A0A419VYG5_9BACT</name>
<dbReference type="NCBIfam" id="TIGR02985">
    <property type="entry name" value="Sig70_bacteroi1"/>
    <property type="match status" value="1"/>
</dbReference>
<dbReference type="CDD" id="cd06171">
    <property type="entry name" value="Sigma70_r4"/>
    <property type="match status" value="1"/>
</dbReference>
<dbReference type="InterPro" id="IPR013324">
    <property type="entry name" value="RNA_pol_sigma_r3/r4-like"/>
</dbReference>
<dbReference type="AlphaFoldDB" id="A0A419VYG5"/>
<feature type="domain" description="RNA polymerase sigma factor 70 region 4 type 2" evidence="6">
    <location>
        <begin position="127"/>
        <end position="179"/>
    </location>
</feature>
<evidence type="ECO:0000313" key="7">
    <source>
        <dbReference type="EMBL" id="RKD88283.1"/>
    </source>
</evidence>
<dbReference type="InterPro" id="IPR014327">
    <property type="entry name" value="RNA_pol_sigma70_bacteroid"/>
</dbReference>
<evidence type="ECO:0000256" key="1">
    <source>
        <dbReference type="ARBA" id="ARBA00010641"/>
    </source>
</evidence>
<dbReference type="InterPro" id="IPR014284">
    <property type="entry name" value="RNA_pol_sigma-70_dom"/>
</dbReference>
<proteinExistence type="inferred from homology"/>
<dbReference type="EMBL" id="RAPN01000002">
    <property type="protein sequence ID" value="RKD88283.1"/>
    <property type="molecule type" value="Genomic_DNA"/>
</dbReference>
<dbReference type="PANTHER" id="PTHR43133">
    <property type="entry name" value="RNA POLYMERASE ECF-TYPE SIGMA FACTO"/>
    <property type="match status" value="1"/>
</dbReference>
<comment type="similarity">
    <text evidence="1">Belongs to the sigma-70 factor family. ECF subfamily.</text>
</comment>
<dbReference type="SUPFAM" id="SSF88946">
    <property type="entry name" value="Sigma2 domain of RNA polymerase sigma factors"/>
    <property type="match status" value="1"/>
</dbReference>
<reference evidence="7 8" key="1">
    <citation type="submission" date="2018-09" db="EMBL/GenBank/DDBJ databases">
        <title>Genomic Encyclopedia of Archaeal and Bacterial Type Strains, Phase II (KMG-II): from individual species to whole genera.</title>
        <authorList>
            <person name="Goeker M."/>
        </authorList>
    </citation>
    <scope>NUCLEOTIDE SEQUENCE [LARGE SCALE GENOMIC DNA]</scope>
    <source>
        <strain evidence="7 8">DSM 27148</strain>
    </source>
</reference>
<dbReference type="Pfam" id="PF04542">
    <property type="entry name" value="Sigma70_r2"/>
    <property type="match status" value="1"/>
</dbReference>
<dbReference type="Gene3D" id="1.10.1740.10">
    <property type="match status" value="1"/>
</dbReference>
<keyword evidence="8" id="KW-1185">Reference proteome</keyword>
<dbReference type="GO" id="GO:0006352">
    <property type="term" value="P:DNA-templated transcription initiation"/>
    <property type="evidence" value="ECO:0007669"/>
    <property type="project" value="InterPro"/>
</dbReference>
<dbReference type="InterPro" id="IPR007627">
    <property type="entry name" value="RNA_pol_sigma70_r2"/>
</dbReference>
<sequence length="192" mass="22718">MTDNSTQNSIEDSDFELLTEIRGGSYAAFKLLFQRYYSPFCRYACYFLDDEVAAEDIVQDTFLGLWEKRKSIQITDSVKFYLSRSIRNKCLNIIKHSKIKDGYSAAIEERTSPEIDQIEYEYFELRLQIENCIEKLPPRCQEIFQKSRFEQLKQKEIAEEMDISIRTVKVQINKALQLLRDCVSEFFPDIRV</sequence>
<dbReference type="GO" id="GO:0003677">
    <property type="term" value="F:DNA binding"/>
    <property type="evidence" value="ECO:0007669"/>
    <property type="project" value="InterPro"/>
</dbReference>
<dbReference type="Proteomes" id="UP000283387">
    <property type="component" value="Unassembled WGS sequence"/>
</dbReference>
<dbReference type="InterPro" id="IPR039425">
    <property type="entry name" value="RNA_pol_sigma-70-like"/>
</dbReference>
<accession>A0A419VYG5</accession>
<comment type="caution">
    <text evidence="7">The sequence shown here is derived from an EMBL/GenBank/DDBJ whole genome shotgun (WGS) entry which is preliminary data.</text>
</comment>
<feature type="domain" description="RNA polymerase sigma-70 region 2" evidence="5">
    <location>
        <begin position="32"/>
        <end position="95"/>
    </location>
</feature>
<organism evidence="7 8">
    <name type="scientific">Mangrovibacterium diazotrophicum</name>
    <dbReference type="NCBI Taxonomy" id="1261403"/>
    <lineage>
        <taxon>Bacteria</taxon>
        <taxon>Pseudomonadati</taxon>
        <taxon>Bacteroidota</taxon>
        <taxon>Bacteroidia</taxon>
        <taxon>Marinilabiliales</taxon>
        <taxon>Prolixibacteraceae</taxon>
        <taxon>Mangrovibacterium</taxon>
    </lineage>
</organism>
<dbReference type="InterPro" id="IPR013249">
    <property type="entry name" value="RNA_pol_sigma70_r4_t2"/>
</dbReference>
<keyword evidence="4" id="KW-0804">Transcription</keyword>
<dbReference type="OrthoDB" id="1119198at2"/>
<evidence type="ECO:0000256" key="4">
    <source>
        <dbReference type="ARBA" id="ARBA00023163"/>
    </source>
</evidence>
<evidence type="ECO:0000259" key="6">
    <source>
        <dbReference type="Pfam" id="PF08281"/>
    </source>
</evidence>
<gene>
    <name evidence="7" type="ORF">BC643_3428</name>
</gene>
<dbReference type="SUPFAM" id="SSF88659">
    <property type="entry name" value="Sigma3 and sigma4 domains of RNA polymerase sigma factors"/>
    <property type="match status" value="1"/>
</dbReference>
<protein>
    <submittedName>
        <fullName evidence="7">RNA polymerase sigma-70 factor (ECF subfamily)</fullName>
    </submittedName>
</protein>
<dbReference type="Gene3D" id="1.10.10.10">
    <property type="entry name" value="Winged helix-like DNA-binding domain superfamily/Winged helix DNA-binding domain"/>
    <property type="match status" value="1"/>
</dbReference>
<evidence type="ECO:0000256" key="3">
    <source>
        <dbReference type="ARBA" id="ARBA00023082"/>
    </source>
</evidence>
<dbReference type="RefSeq" id="WP_120274454.1">
    <property type="nucleotide sequence ID" value="NZ_RAPN01000002.1"/>
</dbReference>
<evidence type="ECO:0000256" key="2">
    <source>
        <dbReference type="ARBA" id="ARBA00023015"/>
    </source>
</evidence>
<dbReference type="PANTHER" id="PTHR43133:SF46">
    <property type="entry name" value="RNA POLYMERASE SIGMA-70 FACTOR ECF SUBFAMILY"/>
    <property type="match status" value="1"/>
</dbReference>
<dbReference type="Pfam" id="PF08281">
    <property type="entry name" value="Sigma70_r4_2"/>
    <property type="match status" value="1"/>
</dbReference>
<dbReference type="InterPro" id="IPR013325">
    <property type="entry name" value="RNA_pol_sigma_r2"/>
</dbReference>
<evidence type="ECO:0000259" key="5">
    <source>
        <dbReference type="Pfam" id="PF04542"/>
    </source>
</evidence>
<dbReference type="GO" id="GO:0016987">
    <property type="term" value="F:sigma factor activity"/>
    <property type="evidence" value="ECO:0007669"/>
    <property type="project" value="UniProtKB-KW"/>
</dbReference>
<keyword evidence="2" id="KW-0805">Transcription regulation</keyword>